<evidence type="ECO:0000256" key="1">
    <source>
        <dbReference type="SAM" id="MobiDB-lite"/>
    </source>
</evidence>
<reference evidence="2 3" key="1">
    <citation type="submission" date="2020-07" db="EMBL/GenBank/DDBJ databases">
        <title>Complete genome sequence of Chitinibacter sp. 2T18.</title>
        <authorList>
            <person name="Bae J.-W."/>
            <person name="Choi J.-W."/>
        </authorList>
    </citation>
    <scope>NUCLEOTIDE SEQUENCE [LARGE SCALE GENOMIC DNA]</scope>
    <source>
        <strain evidence="2 3">2T18</strain>
    </source>
</reference>
<dbReference type="AlphaFoldDB" id="A0A7H9BIV5"/>
<name>A0A7H9BIV5_9NEIS</name>
<feature type="region of interest" description="Disordered" evidence="1">
    <location>
        <begin position="1"/>
        <end position="22"/>
    </location>
</feature>
<dbReference type="Proteomes" id="UP000509597">
    <property type="component" value="Chromosome"/>
</dbReference>
<organism evidence="2 3">
    <name type="scientific">Chitinibacter bivalviorum</name>
    <dbReference type="NCBI Taxonomy" id="2739434"/>
    <lineage>
        <taxon>Bacteria</taxon>
        <taxon>Pseudomonadati</taxon>
        <taxon>Pseudomonadota</taxon>
        <taxon>Betaproteobacteria</taxon>
        <taxon>Neisseriales</taxon>
        <taxon>Chitinibacteraceae</taxon>
        <taxon>Chitinibacter</taxon>
    </lineage>
</organism>
<evidence type="ECO:0000313" key="2">
    <source>
        <dbReference type="EMBL" id="QLG88409.1"/>
    </source>
</evidence>
<feature type="compositionally biased region" description="Low complexity" evidence="1">
    <location>
        <begin position="9"/>
        <end position="22"/>
    </location>
</feature>
<dbReference type="RefSeq" id="WP_179354924.1">
    <property type="nucleotide sequence ID" value="NZ_CP058627.1"/>
</dbReference>
<proteinExistence type="predicted"/>
<evidence type="ECO:0000313" key="3">
    <source>
        <dbReference type="Proteomes" id="UP000509597"/>
    </source>
</evidence>
<protein>
    <submittedName>
        <fullName evidence="2">Uncharacterized protein</fullName>
    </submittedName>
</protein>
<accession>A0A7H9BIV5</accession>
<gene>
    <name evidence="2" type="ORF">HQ393_09195</name>
</gene>
<dbReference type="EMBL" id="CP058627">
    <property type="protein sequence ID" value="QLG88409.1"/>
    <property type="molecule type" value="Genomic_DNA"/>
</dbReference>
<sequence>MKLTAKMITGTNGDNNTTTSNLSNRVEIESVKYTTGKQLKRARHDPTKYKVKIVGNGKTQSGSRTVFENKNSSGQIIITVDNASMLLTIAK</sequence>
<dbReference type="KEGG" id="chiz:HQ393_09195"/>
<keyword evidence="3" id="KW-1185">Reference proteome</keyword>